<reference evidence="1" key="1">
    <citation type="submission" date="2021-05" db="EMBL/GenBank/DDBJ databases">
        <authorList>
            <person name="Alioto T."/>
            <person name="Alioto T."/>
            <person name="Gomez Garrido J."/>
        </authorList>
    </citation>
    <scope>NUCLEOTIDE SEQUENCE</scope>
</reference>
<dbReference type="AlphaFoldDB" id="A0A8D8CBV1"/>
<accession>A0A8D8CBV1</accession>
<dbReference type="EMBL" id="HBUE01117253">
    <property type="protein sequence ID" value="CAG6490925.1"/>
    <property type="molecule type" value="Transcribed_RNA"/>
</dbReference>
<proteinExistence type="predicted"/>
<sequence length="200" mass="21741">MEPAKTGTDIPVEIDRAGCDRQCVRGGDAAQVQRRPALRLGPNGAAVPAAPGWQHCPGLLPDVWPVCGLVRAVYVDAGHPERVHQLQGRVDHDLSGGRHNPPEPDGAGCACGGGQLFRQHRRDHLHDHDRHGSPVPALLHPERCHNQPGRQKAAAQHLVRGVRSGRNRRAVDFRFLPDAAGDCGFPRRWLPRIGAQCHIG</sequence>
<name>A0A8D8CBV1_CULPI</name>
<evidence type="ECO:0000313" key="1">
    <source>
        <dbReference type="EMBL" id="CAG6490925.1"/>
    </source>
</evidence>
<protein>
    <submittedName>
        <fullName evidence="1">(northern house mosquito) hypothetical protein</fullName>
    </submittedName>
</protein>
<organism evidence="1">
    <name type="scientific">Culex pipiens</name>
    <name type="common">House mosquito</name>
    <dbReference type="NCBI Taxonomy" id="7175"/>
    <lineage>
        <taxon>Eukaryota</taxon>
        <taxon>Metazoa</taxon>
        <taxon>Ecdysozoa</taxon>
        <taxon>Arthropoda</taxon>
        <taxon>Hexapoda</taxon>
        <taxon>Insecta</taxon>
        <taxon>Pterygota</taxon>
        <taxon>Neoptera</taxon>
        <taxon>Endopterygota</taxon>
        <taxon>Diptera</taxon>
        <taxon>Nematocera</taxon>
        <taxon>Culicoidea</taxon>
        <taxon>Culicidae</taxon>
        <taxon>Culicinae</taxon>
        <taxon>Culicini</taxon>
        <taxon>Culex</taxon>
        <taxon>Culex</taxon>
    </lineage>
</organism>